<feature type="region of interest" description="Disordered" evidence="1">
    <location>
        <begin position="126"/>
        <end position="178"/>
    </location>
</feature>
<protein>
    <submittedName>
        <fullName evidence="2">Uncharacterized protein</fullName>
    </submittedName>
</protein>
<feature type="compositionally biased region" description="Polar residues" evidence="1">
    <location>
        <begin position="134"/>
        <end position="145"/>
    </location>
</feature>
<dbReference type="OrthoDB" id="1937642at2759"/>
<sequence length="308" mass="33991">MHNSFTASNTPGRRRLRSILEQLSSSSDQTHSKETSKEIQCQNSPAWIKWPPARHEQVLELESAAPFLSIPWIALLTATSGIARNTWFLFGAGVLGLFWNIVVSARPRDPEVHGFFLVEADAHPPLVYPPPASGPQNQVSAQNQPSTQDQHSTQNQSSTHQPGTAAQSSPRKMRFGYPEDYGLKPKVKQVLLEAERCIPGAGHSLRKIFFPGWEQDGDKQDWSAPDVRLETINARSKLASRSPVIQQTSQIAEKGLLTVARWMCLPANNNNTVPPELRSLINSLDQSVVAQSGDLVSLVKLLAETKPI</sequence>
<feature type="compositionally biased region" description="Low complexity" evidence="1">
    <location>
        <begin position="146"/>
        <end position="161"/>
    </location>
</feature>
<keyword evidence="3" id="KW-1185">Reference proteome</keyword>
<accession>A0A2V1EBZ9</accession>
<evidence type="ECO:0000313" key="2">
    <source>
        <dbReference type="EMBL" id="PVI08138.1"/>
    </source>
</evidence>
<dbReference type="EMBL" id="KZ805301">
    <property type="protein sequence ID" value="PVI08138.1"/>
    <property type="molecule type" value="Genomic_DNA"/>
</dbReference>
<evidence type="ECO:0000256" key="1">
    <source>
        <dbReference type="SAM" id="MobiDB-lite"/>
    </source>
</evidence>
<evidence type="ECO:0000313" key="3">
    <source>
        <dbReference type="Proteomes" id="UP000244855"/>
    </source>
</evidence>
<proteinExistence type="predicted"/>
<name>A0A2V1EBZ9_9PLEO</name>
<dbReference type="AlphaFoldDB" id="A0A2V1EBZ9"/>
<reference evidence="2 3" key="1">
    <citation type="journal article" date="2018" name="Sci. Rep.">
        <title>Comparative genomics provides insights into the lifestyle and reveals functional heterogeneity of dark septate endophytic fungi.</title>
        <authorList>
            <person name="Knapp D.G."/>
            <person name="Nemeth J.B."/>
            <person name="Barry K."/>
            <person name="Hainaut M."/>
            <person name="Henrissat B."/>
            <person name="Johnson J."/>
            <person name="Kuo A."/>
            <person name="Lim J.H.P."/>
            <person name="Lipzen A."/>
            <person name="Nolan M."/>
            <person name="Ohm R.A."/>
            <person name="Tamas L."/>
            <person name="Grigoriev I.V."/>
            <person name="Spatafora J.W."/>
            <person name="Nagy L.G."/>
            <person name="Kovacs G.M."/>
        </authorList>
    </citation>
    <scope>NUCLEOTIDE SEQUENCE [LARGE SCALE GENOMIC DNA]</scope>
    <source>
        <strain evidence="2 3">DSE2036</strain>
    </source>
</reference>
<dbReference type="Proteomes" id="UP000244855">
    <property type="component" value="Unassembled WGS sequence"/>
</dbReference>
<organism evidence="2 3">
    <name type="scientific">Periconia macrospinosa</name>
    <dbReference type="NCBI Taxonomy" id="97972"/>
    <lineage>
        <taxon>Eukaryota</taxon>
        <taxon>Fungi</taxon>
        <taxon>Dikarya</taxon>
        <taxon>Ascomycota</taxon>
        <taxon>Pezizomycotina</taxon>
        <taxon>Dothideomycetes</taxon>
        <taxon>Pleosporomycetidae</taxon>
        <taxon>Pleosporales</taxon>
        <taxon>Massarineae</taxon>
        <taxon>Periconiaceae</taxon>
        <taxon>Periconia</taxon>
    </lineage>
</organism>
<gene>
    <name evidence="2" type="ORF">DM02DRAFT_621678</name>
</gene>